<dbReference type="EMBL" id="PNRF01000001">
    <property type="protein sequence ID" value="PMR78753.1"/>
    <property type="molecule type" value="Genomic_DNA"/>
</dbReference>
<evidence type="ECO:0000256" key="1">
    <source>
        <dbReference type="ARBA" id="ARBA00006226"/>
    </source>
</evidence>
<keyword evidence="2" id="KW-1277">Toxin-antitoxin system</keyword>
<evidence type="ECO:0000256" key="2">
    <source>
        <dbReference type="ARBA" id="ARBA00022649"/>
    </source>
</evidence>
<accession>A0A2N7UE99</accession>
<dbReference type="InterPro" id="IPR007712">
    <property type="entry name" value="RelE/ParE_toxin"/>
</dbReference>
<dbReference type="InterPro" id="IPR035093">
    <property type="entry name" value="RelE/ParE_toxin_dom_sf"/>
</dbReference>
<dbReference type="RefSeq" id="WP_102651432.1">
    <property type="nucleotide sequence ID" value="NZ_PNRF01000001.1"/>
</dbReference>
<evidence type="ECO:0000313" key="4">
    <source>
        <dbReference type="Proteomes" id="UP000235803"/>
    </source>
</evidence>
<dbReference type="Proteomes" id="UP000235803">
    <property type="component" value="Unassembled WGS sequence"/>
</dbReference>
<comment type="caution">
    <text evidence="3">The sequence shown here is derived from an EMBL/GenBank/DDBJ whole genome shotgun (WGS) entry which is preliminary data.</text>
</comment>
<sequence length="100" mass="11184">MADIVWTEPALTELNAIAEYIAVDNPAAAGKLVEEVFSITERLATFPTSGRTPPELPASVYREVVAPPCRIFYREDGDSVLIIHVMREERQLRAYMLGFS</sequence>
<dbReference type="InterPro" id="IPR051803">
    <property type="entry name" value="TA_system_RelE-like_toxin"/>
</dbReference>
<reference evidence="3 4" key="1">
    <citation type="submission" date="2018-01" db="EMBL/GenBank/DDBJ databases">
        <title>Halomonas endophytica sp. nov., isolated from storage liquid in the stems of Populus euphratica.</title>
        <authorList>
            <person name="Chen C."/>
        </authorList>
    </citation>
    <scope>NUCLEOTIDE SEQUENCE [LARGE SCALE GENOMIC DNA]</scope>
    <source>
        <strain evidence="3 4">MC28</strain>
    </source>
</reference>
<keyword evidence="4" id="KW-1185">Reference proteome</keyword>
<dbReference type="Pfam" id="PF05016">
    <property type="entry name" value="ParE_toxin"/>
    <property type="match status" value="1"/>
</dbReference>
<proteinExistence type="inferred from homology"/>
<dbReference type="AlphaFoldDB" id="A0A2N7UE99"/>
<evidence type="ECO:0000313" key="3">
    <source>
        <dbReference type="EMBL" id="PMR78753.1"/>
    </source>
</evidence>
<name>A0A2N7UE99_9GAMM</name>
<gene>
    <name evidence="3" type="ORF">C1H69_00340</name>
</gene>
<dbReference type="Gene3D" id="3.30.2310.20">
    <property type="entry name" value="RelE-like"/>
    <property type="match status" value="1"/>
</dbReference>
<organism evidence="3 4">
    <name type="scientific">Billgrantia endophytica</name>
    <dbReference type="NCBI Taxonomy" id="2033802"/>
    <lineage>
        <taxon>Bacteria</taxon>
        <taxon>Pseudomonadati</taxon>
        <taxon>Pseudomonadota</taxon>
        <taxon>Gammaproteobacteria</taxon>
        <taxon>Oceanospirillales</taxon>
        <taxon>Halomonadaceae</taxon>
        <taxon>Billgrantia</taxon>
    </lineage>
</organism>
<protein>
    <submittedName>
        <fullName evidence="3">Plasmid stabilization protein</fullName>
    </submittedName>
</protein>
<dbReference type="PANTHER" id="PTHR33755">
    <property type="entry name" value="TOXIN PARE1-RELATED"/>
    <property type="match status" value="1"/>
</dbReference>
<dbReference type="OrthoDB" id="9798046at2"/>
<comment type="similarity">
    <text evidence="1">Belongs to the RelE toxin family.</text>
</comment>
<dbReference type="PANTHER" id="PTHR33755:SF5">
    <property type="entry name" value="TYPE II TOXIN-ANTITOXIN SYSTEM RELE_PARE FAMILY TOXIN"/>
    <property type="match status" value="1"/>
</dbReference>